<sequence length="81" mass="8351">MRGPSRPQVWDGALPARRRQEWAGELPGPDAPPVPSRTRGCRVVPAAGTARGSGLRPGLQSPAWPPTCSVSSCVPGAPSIA</sequence>
<accession>A0ABN8YVK6</accession>
<feature type="region of interest" description="Disordered" evidence="1">
    <location>
        <begin position="1"/>
        <end position="81"/>
    </location>
</feature>
<name>A0ABN8YVK6_RANTA</name>
<proteinExistence type="predicted"/>
<evidence type="ECO:0000313" key="2">
    <source>
        <dbReference type="EMBL" id="CAI9164622.1"/>
    </source>
</evidence>
<gene>
    <name evidence="2" type="ORF">MRATA1EN1_LOCUS13584</name>
</gene>
<protein>
    <submittedName>
        <fullName evidence="2">Uncharacterized protein</fullName>
    </submittedName>
</protein>
<organism evidence="2 3">
    <name type="scientific">Rangifer tarandus platyrhynchus</name>
    <name type="common">Svalbard reindeer</name>
    <dbReference type="NCBI Taxonomy" id="3082113"/>
    <lineage>
        <taxon>Eukaryota</taxon>
        <taxon>Metazoa</taxon>
        <taxon>Chordata</taxon>
        <taxon>Craniata</taxon>
        <taxon>Vertebrata</taxon>
        <taxon>Euteleostomi</taxon>
        <taxon>Mammalia</taxon>
        <taxon>Eutheria</taxon>
        <taxon>Laurasiatheria</taxon>
        <taxon>Artiodactyla</taxon>
        <taxon>Ruminantia</taxon>
        <taxon>Pecora</taxon>
        <taxon>Cervidae</taxon>
        <taxon>Odocoileinae</taxon>
        <taxon>Rangifer</taxon>
    </lineage>
</organism>
<reference evidence="2" key="1">
    <citation type="submission" date="2023-04" db="EMBL/GenBank/DDBJ databases">
        <authorList>
            <consortium name="ELIXIR-Norway"/>
        </authorList>
    </citation>
    <scope>NUCLEOTIDE SEQUENCE [LARGE SCALE GENOMIC DNA]</scope>
</reference>
<evidence type="ECO:0000313" key="3">
    <source>
        <dbReference type="Proteomes" id="UP001176941"/>
    </source>
</evidence>
<dbReference type="EMBL" id="OX459959">
    <property type="protein sequence ID" value="CAI9164622.1"/>
    <property type="molecule type" value="Genomic_DNA"/>
</dbReference>
<evidence type="ECO:0000256" key="1">
    <source>
        <dbReference type="SAM" id="MobiDB-lite"/>
    </source>
</evidence>
<dbReference type="Proteomes" id="UP001176941">
    <property type="component" value="Chromosome 23"/>
</dbReference>
<keyword evidence="3" id="KW-1185">Reference proteome</keyword>